<keyword evidence="4" id="KW-1185">Reference proteome</keyword>
<evidence type="ECO:0000256" key="1">
    <source>
        <dbReference type="SAM" id="MobiDB-lite"/>
    </source>
</evidence>
<reference evidence="3" key="2">
    <citation type="submission" date="2013-10" db="EMBL/GenBank/DDBJ databases">
        <authorList>
            <person name="Aslett M."/>
        </authorList>
    </citation>
    <scope>NUCLEOTIDE SEQUENCE [LARGE SCALE GENOMIC DNA]</scope>
    <source>
        <strain evidence="3">Houghton</strain>
    </source>
</reference>
<feature type="region of interest" description="Disordered" evidence="1">
    <location>
        <begin position="1"/>
        <end position="112"/>
    </location>
</feature>
<feature type="compositionally biased region" description="Low complexity" evidence="1">
    <location>
        <begin position="93"/>
        <end position="105"/>
    </location>
</feature>
<feature type="compositionally biased region" description="Low complexity" evidence="1">
    <location>
        <begin position="253"/>
        <end position="274"/>
    </location>
</feature>
<organism evidence="3 4">
    <name type="scientific">Eimeria brunetti</name>
    <dbReference type="NCBI Taxonomy" id="51314"/>
    <lineage>
        <taxon>Eukaryota</taxon>
        <taxon>Sar</taxon>
        <taxon>Alveolata</taxon>
        <taxon>Apicomplexa</taxon>
        <taxon>Conoidasida</taxon>
        <taxon>Coccidia</taxon>
        <taxon>Eucoccidiorida</taxon>
        <taxon>Eimeriorina</taxon>
        <taxon>Eimeriidae</taxon>
        <taxon>Eimeria</taxon>
    </lineage>
</organism>
<proteinExistence type="predicted"/>
<accession>U6LPJ3</accession>
<evidence type="ECO:0000256" key="2">
    <source>
        <dbReference type="SAM" id="Phobius"/>
    </source>
</evidence>
<evidence type="ECO:0000313" key="4">
    <source>
        <dbReference type="Proteomes" id="UP000030750"/>
    </source>
</evidence>
<dbReference type="Proteomes" id="UP000030750">
    <property type="component" value="Unassembled WGS sequence"/>
</dbReference>
<protein>
    <submittedName>
        <fullName evidence="3">Uncharacterized protein</fullName>
    </submittedName>
</protein>
<dbReference type="EMBL" id="HG712644">
    <property type="protein sequence ID" value="CDJ51193.1"/>
    <property type="molecule type" value="Genomic_DNA"/>
</dbReference>
<evidence type="ECO:0000313" key="3">
    <source>
        <dbReference type="EMBL" id="CDJ51193.1"/>
    </source>
</evidence>
<keyword evidence="2" id="KW-0472">Membrane</keyword>
<dbReference type="OrthoDB" id="10669401at2759"/>
<gene>
    <name evidence="3" type="ORF">EBH_0039940</name>
</gene>
<keyword evidence="2" id="KW-0812">Transmembrane</keyword>
<keyword evidence="2" id="KW-1133">Transmembrane helix</keyword>
<feature type="region of interest" description="Disordered" evidence="1">
    <location>
        <begin position="243"/>
        <end position="274"/>
    </location>
</feature>
<feature type="transmembrane region" description="Helical" evidence="2">
    <location>
        <begin position="343"/>
        <end position="367"/>
    </location>
</feature>
<reference evidence="3" key="1">
    <citation type="submission" date="2013-10" db="EMBL/GenBank/DDBJ databases">
        <title>Genomic analysis of the causative agents of coccidiosis in chickens.</title>
        <authorList>
            <person name="Reid A.J."/>
            <person name="Blake D."/>
            <person name="Billington K."/>
            <person name="Browne H."/>
            <person name="Dunn M."/>
            <person name="Hung S."/>
            <person name="Kawahara F."/>
            <person name="Miranda-Saavedra D."/>
            <person name="Mourier T."/>
            <person name="Nagra H."/>
            <person name="Otto T.D."/>
            <person name="Rawlings N."/>
            <person name="Sanchez A."/>
            <person name="Sanders M."/>
            <person name="Subramaniam C."/>
            <person name="Tay Y."/>
            <person name="Dear P."/>
            <person name="Doerig C."/>
            <person name="Gruber A."/>
            <person name="Parkinson J."/>
            <person name="Shirley M."/>
            <person name="Wan K.L."/>
            <person name="Berriman M."/>
            <person name="Tomley F."/>
            <person name="Pain A."/>
        </authorList>
    </citation>
    <scope>NUCLEOTIDE SEQUENCE [LARGE SCALE GENOMIC DNA]</scope>
    <source>
        <strain evidence="3">Houghton</strain>
    </source>
</reference>
<feature type="transmembrane region" description="Helical" evidence="2">
    <location>
        <begin position="309"/>
        <end position="331"/>
    </location>
</feature>
<feature type="compositionally biased region" description="Gly residues" evidence="1">
    <location>
        <begin position="82"/>
        <end position="92"/>
    </location>
</feature>
<dbReference type="AlphaFoldDB" id="U6LPJ3"/>
<sequence length="391" mass="40589">MEARDSQGEGTSIPASPSSALLGYSSSRPCGVSAPSSTTPPVSLSPILRKSGSLTSPSVPGSTAAAAAAAAAAAGAAAGTAAGTGTGTGTGPGTAAAGPTSSSCATREDDRRREFQRIKTVSFANLDSVAGGAPSPAAEGDSGAGESAFSGVRLEGVSSPGQPLTDDETEHRSISAVSGAWALYPHSYNSSSSNISLYLPFGNRFGSSYICCCCSRLCRWCRRLGPGNDLAFHTREDLLLQQQQQQKRHARLTSRSSTLSNSSGAARSSSMRGSSSAEKLLKPFPLAFTSSELEDLFSLNVNHWMRVRMFPMGVLLLLLTLAMWPLLAWSFDQQSAFDHRSSIGIMFNVAMGITMLSSAALAAAACIPKANAYAEHITMMAVFVVSQTLNP</sequence>
<dbReference type="VEuPathDB" id="ToxoDB:EBH_0039940"/>
<feature type="region of interest" description="Disordered" evidence="1">
    <location>
        <begin position="129"/>
        <end position="148"/>
    </location>
</feature>
<name>U6LPJ3_9EIME</name>
<feature type="compositionally biased region" description="Low complexity" evidence="1">
    <location>
        <begin position="14"/>
        <end position="46"/>
    </location>
</feature>
<feature type="compositionally biased region" description="Low complexity" evidence="1">
    <location>
        <begin position="55"/>
        <end position="81"/>
    </location>
</feature>